<feature type="region of interest" description="Disordered" evidence="1">
    <location>
        <begin position="1"/>
        <end position="71"/>
    </location>
</feature>
<protein>
    <submittedName>
        <fullName evidence="2">Uncharacterized protein</fullName>
    </submittedName>
</protein>
<keyword evidence="3" id="KW-1185">Reference proteome</keyword>
<feature type="compositionally biased region" description="Basic and acidic residues" evidence="1">
    <location>
        <begin position="1"/>
        <end position="12"/>
    </location>
</feature>
<accession>A0AAV6NUN8</accession>
<feature type="compositionally biased region" description="Basic and acidic residues" evidence="1">
    <location>
        <begin position="37"/>
        <end position="47"/>
    </location>
</feature>
<name>A0AAV6NUN8_9ROSI</name>
<feature type="compositionally biased region" description="Pro residues" evidence="1">
    <location>
        <begin position="49"/>
        <end position="61"/>
    </location>
</feature>
<evidence type="ECO:0000313" key="2">
    <source>
        <dbReference type="EMBL" id="KAG6603302.1"/>
    </source>
</evidence>
<sequence length="98" mass="11172">MKELLPWERDLEGNPNKNHYKTNIMGAEIKAKNKQRGKPEHVNEAQRTRPPPPPPPPPPPEKFQSISRQISPFGIFRPSSAATFRIPNSSFKGTEFRV</sequence>
<evidence type="ECO:0000256" key="1">
    <source>
        <dbReference type="SAM" id="MobiDB-lite"/>
    </source>
</evidence>
<dbReference type="Proteomes" id="UP000685013">
    <property type="component" value="Chromosome 3"/>
</dbReference>
<gene>
    <name evidence="2" type="ORF">SDJN03_03911</name>
</gene>
<dbReference type="EMBL" id="JAGKQH010000003">
    <property type="protein sequence ID" value="KAG6603302.1"/>
    <property type="molecule type" value="Genomic_DNA"/>
</dbReference>
<feature type="non-terminal residue" evidence="2">
    <location>
        <position position="1"/>
    </location>
</feature>
<comment type="caution">
    <text evidence="2">The sequence shown here is derived from an EMBL/GenBank/DDBJ whole genome shotgun (WGS) entry which is preliminary data.</text>
</comment>
<evidence type="ECO:0000313" key="3">
    <source>
        <dbReference type="Proteomes" id="UP000685013"/>
    </source>
</evidence>
<organism evidence="2 3">
    <name type="scientific">Cucurbita argyrosperma subsp. sororia</name>
    <dbReference type="NCBI Taxonomy" id="37648"/>
    <lineage>
        <taxon>Eukaryota</taxon>
        <taxon>Viridiplantae</taxon>
        <taxon>Streptophyta</taxon>
        <taxon>Embryophyta</taxon>
        <taxon>Tracheophyta</taxon>
        <taxon>Spermatophyta</taxon>
        <taxon>Magnoliopsida</taxon>
        <taxon>eudicotyledons</taxon>
        <taxon>Gunneridae</taxon>
        <taxon>Pentapetalae</taxon>
        <taxon>rosids</taxon>
        <taxon>fabids</taxon>
        <taxon>Cucurbitales</taxon>
        <taxon>Cucurbitaceae</taxon>
        <taxon>Cucurbiteae</taxon>
        <taxon>Cucurbita</taxon>
    </lineage>
</organism>
<dbReference type="AlphaFoldDB" id="A0AAV6NUN8"/>
<proteinExistence type="predicted"/>
<reference evidence="2 3" key="1">
    <citation type="journal article" date="2021" name="Hortic Res">
        <title>The domestication of Cucurbita argyrosperma as revealed by the genome of its wild relative.</title>
        <authorList>
            <person name="Barrera-Redondo J."/>
            <person name="Sanchez-de la Vega G."/>
            <person name="Aguirre-Liguori J.A."/>
            <person name="Castellanos-Morales G."/>
            <person name="Gutierrez-Guerrero Y.T."/>
            <person name="Aguirre-Dugua X."/>
            <person name="Aguirre-Planter E."/>
            <person name="Tenaillon M.I."/>
            <person name="Lira-Saade R."/>
            <person name="Eguiarte L.E."/>
        </authorList>
    </citation>
    <scope>NUCLEOTIDE SEQUENCE [LARGE SCALE GENOMIC DNA]</scope>
    <source>
        <strain evidence="2">JBR-2021</strain>
    </source>
</reference>